<dbReference type="Proteomes" id="UP000244093">
    <property type="component" value="Unassembled WGS sequence"/>
</dbReference>
<keyword evidence="3 8" id="KW-0808">Transferase</keyword>
<dbReference type="GO" id="GO:0000049">
    <property type="term" value="F:tRNA binding"/>
    <property type="evidence" value="ECO:0007669"/>
    <property type="project" value="UniProtKB-UniRule"/>
</dbReference>
<evidence type="ECO:0000313" key="11">
    <source>
        <dbReference type="Proteomes" id="UP000244093"/>
    </source>
</evidence>
<comment type="catalytic activity">
    <reaction evidence="8">
        <text>guanosine(26) in tRNA + 2 S-adenosyl-L-methionine = N(2)-dimethylguanosine(26) in tRNA + 2 S-adenosyl-L-homocysteine + 2 H(+)</text>
        <dbReference type="Rhea" id="RHEA:43140"/>
        <dbReference type="Rhea" id="RHEA-COMP:10359"/>
        <dbReference type="Rhea" id="RHEA-COMP:10360"/>
        <dbReference type="ChEBI" id="CHEBI:15378"/>
        <dbReference type="ChEBI" id="CHEBI:57856"/>
        <dbReference type="ChEBI" id="CHEBI:59789"/>
        <dbReference type="ChEBI" id="CHEBI:74269"/>
        <dbReference type="ChEBI" id="CHEBI:74513"/>
        <dbReference type="EC" id="2.1.1.216"/>
    </reaction>
</comment>
<keyword evidence="6 8" id="KW-0694">RNA-binding</keyword>
<dbReference type="EMBL" id="NBVN01000002">
    <property type="protein sequence ID" value="PUA33297.1"/>
    <property type="molecule type" value="Genomic_DNA"/>
</dbReference>
<organism evidence="10 11">
    <name type="scientific">Zestosphaera tikiterensis</name>
    <dbReference type="NCBI Taxonomy" id="1973259"/>
    <lineage>
        <taxon>Archaea</taxon>
        <taxon>Thermoproteota</taxon>
        <taxon>Thermoprotei</taxon>
        <taxon>Desulfurococcales</taxon>
        <taxon>Desulfurococcaceae</taxon>
        <taxon>Zestosphaera</taxon>
    </lineage>
</organism>
<dbReference type="InterPro" id="IPR042296">
    <property type="entry name" value="tRNA_met_Trm1_C"/>
</dbReference>
<accession>A0A2R7Y7C5</accession>
<evidence type="ECO:0000256" key="4">
    <source>
        <dbReference type="ARBA" id="ARBA00022691"/>
    </source>
</evidence>
<sequence>MNDYVVIREGKATLKVPNPMKYLRQDNVYEPAWAPVFYNPQQTLNRDLSVVVLATLTKTFTKRSEPLLVADPFSGTGVRAIRYVLEVPSIDEAYANDLDLEAYNLIKENVKLNNLGEKIRVFRLDANAFLYLLKTLRKSFILVDIDPYGTPAPYVDAGIWALRRGGVLCVTATDTATLGGFKFEAGSKRYDVKLSRNDIPNDVGIRILLGFMARRAATRDRYLEPLLAYHEAHYYRVFVRVGKGADKALNMVETQLSYLELCLTCGYRDYVQSLKKEDRCPVCGGKTAVIGPLWRGSLNNVEFLNEVKNTVGAEYQYLSTYKRIVKLLDVATSDLTHLKLYNVQTIARFLKVNIPQLSKIVECLTSKGFKASKTSLCYTCIRTDADWSDLVDCVKGVET</sequence>
<dbReference type="InterPro" id="IPR022923">
    <property type="entry name" value="TRM1_arc_bac"/>
</dbReference>
<dbReference type="Gene3D" id="3.40.50.150">
    <property type="entry name" value="Vaccinia Virus protein VP39"/>
    <property type="match status" value="1"/>
</dbReference>
<reference evidence="10" key="1">
    <citation type="submission" date="2017-04" db="EMBL/GenBank/DDBJ databases">
        <authorList>
            <person name="Afonso C.L."/>
            <person name="Miller P.J."/>
            <person name="Scott M.A."/>
            <person name="Spackman E."/>
            <person name="Goraichik I."/>
            <person name="Dimitrov K.M."/>
            <person name="Suarez D.L."/>
            <person name="Swayne D.E."/>
        </authorList>
    </citation>
    <scope>NUCLEOTIDE SEQUENCE</scope>
    <source>
        <strain evidence="10">NZ3</strain>
    </source>
</reference>
<keyword evidence="8" id="KW-0862">Zinc</keyword>
<feature type="binding site" evidence="8">
    <location>
        <position position="262"/>
    </location>
    <ligand>
        <name>Zn(2+)</name>
        <dbReference type="ChEBI" id="CHEBI:29105"/>
    </ligand>
</feature>
<feature type="binding site" evidence="8">
    <location>
        <position position="126"/>
    </location>
    <ligand>
        <name>S-adenosyl-L-methionine</name>
        <dbReference type="ChEBI" id="CHEBI:59789"/>
    </ligand>
</feature>
<evidence type="ECO:0000256" key="5">
    <source>
        <dbReference type="ARBA" id="ARBA00022694"/>
    </source>
</evidence>
<evidence type="ECO:0000256" key="9">
    <source>
        <dbReference type="PROSITE-ProRule" id="PRU00958"/>
    </source>
</evidence>
<feature type="binding site" evidence="8">
    <location>
        <position position="79"/>
    </location>
    <ligand>
        <name>S-adenosyl-L-methionine</name>
        <dbReference type="ChEBI" id="CHEBI:59789"/>
    </ligand>
</feature>
<evidence type="ECO:0000256" key="7">
    <source>
        <dbReference type="ARBA" id="ARBA00039099"/>
    </source>
</evidence>
<keyword evidence="5 8" id="KW-0819">tRNA processing</keyword>
<reference evidence="10" key="2">
    <citation type="journal article" date="2018" name="Syst. Appl. Microbiol.">
        <title>A new symbiotic nanoarchaeote (Candidatus Nanoclepta minutus) and its host (Zestosphaera tikiterensis gen. nov., sp. nov.) from a New Zealand hot spring.</title>
        <authorList>
            <person name="St John E."/>
            <person name="Liu Y."/>
            <person name="Podar M."/>
            <person name="Stott M.B."/>
            <person name="Meneghin J."/>
            <person name="Chen Z."/>
            <person name="Lagutin K."/>
            <person name="Mitchell K."/>
            <person name="Reysenbach A.L."/>
        </authorList>
    </citation>
    <scope>NUCLEOTIDE SEQUENCE [LARGE SCALE GENOMIC DNA]</scope>
    <source>
        <strain evidence="10">NZ3</strain>
    </source>
</reference>
<feature type="binding site" evidence="8">
    <location>
        <position position="280"/>
    </location>
    <ligand>
        <name>Zn(2+)</name>
        <dbReference type="ChEBI" id="CHEBI:29105"/>
    </ligand>
</feature>
<feature type="binding site" evidence="8">
    <location>
        <position position="97"/>
    </location>
    <ligand>
        <name>S-adenosyl-L-methionine</name>
        <dbReference type="ChEBI" id="CHEBI:59789"/>
    </ligand>
</feature>
<comment type="caution">
    <text evidence="10">The sequence shown here is derived from an EMBL/GenBank/DDBJ whole genome shotgun (WGS) entry which is preliminary data.</text>
</comment>
<dbReference type="HAMAP" id="MF_00290">
    <property type="entry name" value="tRNA_dimethyltr_TRM1"/>
    <property type="match status" value="1"/>
</dbReference>
<dbReference type="NCBIfam" id="TIGR00308">
    <property type="entry name" value="TRM1"/>
    <property type="match status" value="1"/>
</dbReference>
<dbReference type="PANTHER" id="PTHR10631">
    <property type="entry name" value="N 2 ,N 2 -DIMETHYLGUANOSINE TRNA METHYLTRANSFERASE"/>
    <property type="match status" value="1"/>
</dbReference>
<name>A0A2R7Y7C5_9CREN</name>
<comment type="function">
    <text evidence="8">Dimethylates a single guanine residue at position 26 of a number of tRNAs using S-adenosyl-L-methionine as donor of the methyl groups.</text>
</comment>
<keyword evidence="4 8" id="KW-0949">S-adenosyl-L-methionine</keyword>
<keyword evidence="2 8" id="KW-0489">Methyltransferase</keyword>
<evidence type="ECO:0000313" key="10">
    <source>
        <dbReference type="EMBL" id="PUA33297.1"/>
    </source>
</evidence>
<keyword evidence="8" id="KW-0479">Metal-binding</keyword>
<feature type="binding site" evidence="8">
    <location>
        <position position="125"/>
    </location>
    <ligand>
        <name>S-adenosyl-L-methionine</name>
        <dbReference type="ChEBI" id="CHEBI:59789"/>
    </ligand>
</feature>
<dbReference type="EC" id="2.1.1.216" evidence="7 8"/>
<dbReference type="SUPFAM" id="SSF53335">
    <property type="entry name" value="S-adenosyl-L-methionine-dependent methyltransferases"/>
    <property type="match status" value="1"/>
</dbReference>
<proteinExistence type="inferred from homology"/>
<keyword evidence="1 8" id="KW-0820">tRNA-binding</keyword>
<dbReference type="AlphaFoldDB" id="A0A2R7Y7C5"/>
<dbReference type="GO" id="GO:0002940">
    <property type="term" value="P:tRNA N2-guanine methylation"/>
    <property type="evidence" value="ECO:0007669"/>
    <property type="project" value="TreeGrafter"/>
</dbReference>
<evidence type="ECO:0000256" key="8">
    <source>
        <dbReference type="HAMAP-Rule" id="MF_00290"/>
    </source>
</evidence>
<evidence type="ECO:0000256" key="6">
    <source>
        <dbReference type="ARBA" id="ARBA00022884"/>
    </source>
</evidence>
<evidence type="ECO:0000256" key="2">
    <source>
        <dbReference type="ARBA" id="ARBA00022603"/>
    </source>
</evidence>
<feature type="binding site" evidence="8">
    <location>
        <position position="283"/>
    </location>
    <ligand>
        <name>Zn(2+)</name>
        <dbReference type="ChEBI" id="CHEBI:29105"/>
    </ligand>
</feature>
<feature type="binding site" evidence="8">
    <location>
        <position position="46"/>
    </location>
    <ligand>
        <name>S-adenosyl-L-methionine</name>
        <dbReference type="ChEBI" id="CHEBI:59789"/>
    </ligand>
</feature>
<dbReference type="PANTHER" id="PTHR10631:SF3">
    <property type="entry name" value="TRNA (GUANINE(26)-N(2))-DIMETHYLTRANSFERASE"/>
    <property type="match status" value="1"/>
</dbReference>
<gene>
    <name evidence="8" type="primary">trm1</name>
    <name evidence="10" type="ORF">B7O98_02370</name>
</gene>
<evidence type="ECO:0000256" key="1">
    <source>
        <dbReference type="ARBA" id="ARBA00022555"/>
    </source>
</evidence>
<evidence type="ECO:0000256" key="3">
    <source>
        <dbReference type="ARBA" id="ARBA00022679"/>
    </source>
</evidence>
<dbReference type="InterPro" id="IPR002905">
    <property type="entry name" value="Trm1"/>
</dbReference>
<dbReference type="Gene3D" id="3.30.56.70">
    <property type="entry name" value="N2,N2-dimethylguanosine tRNA methyltransferase, C-terminal domain"/>
    <property type="match status" value="1"/>
</dbReference>
<dbReference type="PROSITE" id="PS51626">
    <property type="entry name" value="SAM_MT_TRM1"/>
    <property type="match status" value="1"/>
</dbReference>
<feature type="binding site" evidence="8">
    <location>
        <position position="265"/>
    </location>
    <ligand>
        <name>Zn(2+)</name>
        <dbReference type="ChEBI" id="CHEBI:29105"/>
    </ligand>
</feature>
<dbReference type="GO" id="GO:0160104">
    <property type="term" value="F:tRNA (guanine(26)-N2)-dimethyltransferase activity"/>
    <property type="evidence" value="ECO:0007669"/>
    <property type="project" value="UniProtKB-UniRule"/>
</dbReference>
<dbReference type="InterPro" id="IPR029063">
    <property type="entry name" value="SAM-dependent_MTases_sf"/>
</dbReference>
<dbReference type="Pfam" id="PF02005">
    <property type="entry name" value="TRM"/>
    <property type="match status" value="1"/>
</dbReference>
<comment type="similarity">
    <text evidence="8 9">Belongs to the class I-like SAM-binding methyltransferase superfamily. Trm1 family.</text>
</comment>
<protein>
    <recommendedName>
        <fullName evidence="7 8">tRNA (guanine(26)-N(2))-dimethyltransferase</fullName>
        <ecNumber evidence="7 8">2.1.1.216</ecNumber>
    </recommendedName>
    <alternativeName>
        <fullName evidence="8">tRNA 2,2-dimethylguanosine-26 methyltransferase</fullName>
    </alternativeName>
    <alternativeName>
        <fullName evidence="8">tRNA(guanine-26,N(2)-N(2)) methyltransferase</fullName>
    </alternativeName>
    <alternativeName>
        <fullName evidence="8">tRNA(m(2,2)G26)dimethyltransferase</fullName>
    </alternativeName>
</protein>
<dbReference type="GO" id="GO:0046872">
    <property type="term" value="F:metal ion binding"/>
    <property type="evidence" value="ECO:0007669"/>
    <property type="project" value="UniProtKB-KW"/>
</dbReference>